<name>A0ABS8HZR8_9FIRM</name>
<dbReference type="EMBL" id="JAJHJB010000037">
    <property type="protein sequence ID" value="MCC5467612.1"/>
    <property type="molecule type" value="Genomic_DNA"/>
</dbReference>
<organism evidence="1 2">
    <name type="scientific">Pelosinus baikalensis</name>
    <dbReference type="NCBI Taxonomy" id="2892015"/>
    <lineage>
        <taxon>Bacteria</taxon>
        <taxon>Bacillati</taxon>
        <taxon>Bacillota</taxon>
        <taxon>Negativicutes</taxon>
        <taxon>Selenomonadales</taxon>
        <taxon>Sporomusaceae</taxon>
        <taxon>Pelosinus</taxon>
    </lineage>
</organism>
<keyword evidence="2" id="KW-1185">Reference proteome</keyword>
<protein>
    <submittedName>
        <fullName evidence="1">Uncharacterized protein</fullName>
    </submittedName>
</protein>
<evidence type="ECO:0000313" key="1">
    <source>
        <dbReference type="EMBL" id="MCC5467612.1"/>
    </source>
</evidence>
<dbReference type="RefSeq" id="WP_229536579.1">
    <property type="nucleotide sequence ID" value="NZ_JAJHJB010000037.1"/>
</dbReference>
<gene>
    <name evidence="1" type="ORF">LMF89_19955</name>
</gene>
<reference evidence="1" key="1">
    <citation type="submission" date="2021-11" db="EMBL/GenBank/DDBJ databases">
        <title>Description of a new species Pelosinus isolated from the bottom sediments of Lake Baikal.</title>
        <authorList>
            <person name="Zakharyuk A."/>
        </authorList>
    </citation>
    <scope>NUCLEOTIDE SEQUENCE</scope>
    <source>
        <strain evidence="1">Bkl1</strain>
    </source>
</reference>
<proteinExistence type="predicted"/>
<comment type="caution">
    <text evidence="1">The sequence shown here is derived from an EMBL/GenBank/DDBJ whole genome shotgun (WGS) entry which is preliminary data.</text>
</comment>
<dbReference type="Proteomes" id="UP001165492">
    <property type="component" value="Unassembled WGS sequence"/>
</dbReference>
<evidence type="ECO:0000313" key="2">
    <source>
        <dbReference type="Proteomes" id="UP001165492"/>
    </source>
</evidence>
<feature type="non-terminal residue" evidence="1">
    <location>
        <position position="134"/>
    </location>
</feature>
<sequence length="134" mass="14088">MANYELDIPFSTTMRKLDPKEPNHADTAFNPHFKQLVNNDNSMNARLTDAENGLVSHKHTKAQITDFPSSLPADGGTAATCSGNAATATKLATARSIALTGDVTGSATFDGSSNVSITATVDSTKHVHTKAQIT</sequence>
<accession>A0ABS8HZR8</accession>